<dbReference type="AlphaFoldDB" id="A0A2W5FSH2"/>
<evidence type="ECO:0000313" key="1">
    <source>
        <dbReference type="EMBL" id="PZP56740.1"/>
    </source>
</evidence>
<dbReference type="Gene3D" id="3.75.10.10">
    <property type="entry name" value="L-arginine/glycine Amidinotransferase, Chain A"/>
    <property type="match status" value="1"/>
</dbReference>
<dbReference type="InterPro" id="IPR014541">
    <property type="entry name" value="Amdntrnsf_FN0238"/>
</dbReference>
<dbReference type="Proteomes" id="UP000249739">
    <property type="component" value="Unassembled WGS sequence"/>
</dbReference>
<dbReference type="PANTHER" id="PTHR43224:SF1">
    <property type="entry name" value="AMIDINOTRANSFERASE"/>
    <property type="match status" value="1"/>
</dbReference>
<dbReference type="PIRSF" id="PIRSF028188">
    <property type="entry name" value="Amdntrnsf_FN0238"/>
    <property type="match status" value="1"/>
</dbReference>
<reference evidence="1 2" key="1">
    <citation type="submission" date="2017-08" db="EMBL/GenBank/DDBJ databases">
        <title>Infants hospitalized years apart are colonized by the same room-sourced microbial strains.</title>
        <authorList>
            <person name="Brooks B."/>
            <person name="Olm M.R."/>
            <person name="Firek B.A."/>
            <person name="Baker R."/>
            <person name="Thomas B.C."/>
            <person name="Morowitz M.J."/>
            <person name="Banfield J.F."/>
        </authorList>
    </citation>
    <scope>NUCLEOTIDE SEQUENCE [LARGE SCALE GENOMIC DNA]</scope>
    <source>
        <strain evidence="1">S2_006_000_R2_64</strain>
    </source>
</reference>
<dbReference type="Pfam" id="PF19420">
    <property type="entry name" value="DDAH_eukar"/>
    <property type="match status" value="1"/>
</dbReference>
<dbReference type="SUPFAM" id="SSF55909">
    <property type="entry name" value="Pentein"/>
    <property type="match status" value="1"/>
</dbReference>
<evidence type="ECO:0000313" key="2">
    <source>
        <dbReference type="Proteomes" id="UP000249739"/>
    </source>
</evidence>
<organism evidence="1 2">
    <name type="scientific">Micavibrio aeruginosavorus</name>
    <dbReference type="NCBI Taxonomy" id="349221"/>
    <lineage>
        <taxon>Bacteria</taxon>
        <taxon>Pseudomonadati</taxon>
        <taxon>Bdellovibrionota</taxon>
        <taxon>Bdellovibrionia</taxon>
        <taxon>Bdellovibrionales</taxon>
        <taxon>Pseudobdellovibrionaceae</taxon>
        <taxon>Micavibrio</taxon>
    </lineage>
</organism>
<dbReference type="EMBL" id="QFOT01000016">
    <property type="protein sequence ID" value="PZP56740.1"/>
    <property type="molecule type" value="Genomic_DNA"/>
</dbReference>
<protein>
    <recommendedName>
        <fullName evidence="3">Amidinotransferase</fullName>
    </recommendedName>
</protein>
<accession>A0A2W5FSH2</accession>
<evidence type="ECO:0008006" key="3">
    <source>
        <dbReference type="Google" id="ProtNLM"/>
    </source>
</evidence>
<dbReference type="PANTHER" id="PTHR43224">
    <property type="entry name" value="AMIDINOTRANSFERASE"/>
    <property type="match status" value="1"/>
</dbReference>
<gene>
    <name evidence="1" type="ORF">DI586_02620</name>
</gene>
<sequence>MKQSTNHIMMMEPAGFHSNPQTMETNTYQAADPSDIHSVQEKAAAEFRAFRDLLVAKGVIVTSIIGQKESPDDIFCNNWVATFGNRTLGYYPMLAPNRQIERRNDVMGFLESIYDIAFDFSNYEKEGLYLESTGAHWLDRINKIAYFSISPRCDEKMARMFCEKMGYEVVMFRTKNHAGKPVYHTDVMMYIGTGYAGICSACIIEEDRQRVLDSLLEHREVIDLSMEQLKAFCGNSLELIGTGGKKMLVMSSAAHAALNEDQKDSLLKYVAEIVHANIETIEKYGGGSARCMLLELH</sequence>
<proteinExistence type="predicted"/>
<comment type="caution">
    <text evidence="1">The sequence shown here is derived from an EMBL/GenBank/DDBJ whole genome shotgun (WGS) entry which is preliminary data.</text>
</comment>
<name>A0A2W5FSH2_9BACT</name>